<keyword evidence="1" id="KW-0812">Transmembrane</keyword>
<dbReference type="HOGENOM" id="CLU_2702368_0_0_5"/>
<name>B6IPG2_RHOCS</name>
<evidence type="ECO:0000313" key="2">
    <source>
        <dbReference type="EMBL" id="ACI99664.1"/>
    </source>
</evidence>
<evidence type="ECO:0000313" key="3">
    <source>
        <dbReference type="Proteomes" id="UP000001591"/>
    </source>
</evidence>
<dbReference type="AlphaFoldDB" id="B6IPG2"/>
<dbReference type="KEGG" id="rce:RC1_2277"/>
<dbReference type="Proteomes" id="UP000001591">
    <property type="component" value="Chromosome"/>
</dbReference>
<evidence type="ECO:0000256" key="1">
    <source>
        <dbReference type="SAM" id="Phobius"/>
    </source>
</evidence>
<protein>
    <submittedName>
        <fullName evidence="2">Membrane protein, putative</fullName>
    </submittedName>
</protein>
<accession>B6IPG2</accession>
<reference evidence="2 3" key="1">
    <citation type="journal article" date="2010" name="BMC Genomics">
        <title>Metabolic flexibility revealed in the genome of the cyst-forming alpha-1 proteobacterium Rhodospirillum centenum.</title>
        <authorList>
            <person name="Lu Y.K."/>
            <person name="Marden J."/>
            <person name="Han M."/>
            <person name="Swingley W.D."/>
            <person name="Mastrian S.D."/>
            <person name="Chowdhury S.R."/>
            <person name="Hao J."/>
            <person name="Helmy T."/>
            <person name="Kim S."/>
            <person name="Kurdoglu A.A."/>
            <person name="Matthies H.J."/>
            <person name="Rollo D."/>
            <person name="Stothard P."/>
            <person name="Blankenship R.E."/>
            <person name="Bauer C.E."/>
            <person name="Touchman J.W."/>
        </authorList>
    </citation>
    <scope>NUCLEOTIDE SEQUENCE [LARGE SCALE GENOMIC DNA]</scope>
    <source>
        <strain evidence="3">ATCC 51521 / SW</strain>
    </source>
</reference>
<feature type="transmembrane region" description="Helical" evidence="1">
    <location>
        <begin position="32"/>
        <end position="56"/>
    </location>
</feature>
<gene>
    <name evidence="2" type="ordered locus">RC1_2277</name>
</gene>
<keyword evidence="1" id="KW-1133">Transmembrane helix</keyword>
<keyword evidence="1" id="KW-0472">Membrane</keyword>
<dbReference type="OrthoDB" id="9966837at2"/>
<keyword evidence="3" id="KW-1185">Reference proteome</keyword>
<dbReference type="STRING" id="414684.RC1_2277"/>
<dbReference type="EMBL" id="CP000613">
    <property type="protein sequence ID" value="ACI99664.1"/>
    <property type="molecule type" value="Genomic_DNA"/>
</dbReference>
<dbReference type="RefSeq" id="WP_012567449.1">
    <property type="nucleotide sequence ID" value="NC_011420.2"/>
</dbReference>
<organism evidence="2 3">
    <name type="scientific">Rhodospirillum centenum (strain ATCC 51521 / SW)</name>
    <dbReference type="NCBI Taxonomy" id="414684"/>
    <lineage>
        <taxon>Bacteria</taxon>
        <taxon>Pseudomonadati</taxon>
        <taxon>Pseudomonadota</taxon>
        <taxon>Alphaproteobacteria</taxon>
        <taxon>Rhodospirillales</taxon>
        <taxon>Rhodospirillaceae</taxon>
        <taxon>Rhodospirillum</taxon>
    </lineage>
</organism>
<sequence length="73" mass="7598">MKRTLHGGPLALSGVFVASALAMPFLGTLPLHLAIAGKIMALIYAAGLLALSFAPVHDRPAGHEPKRSDGRAR</sequence>
<proteinExistence type="predicted"/>